<accession>A0ABR4A1D7</accession>
<proteinExistence type="predicted"/>
<feature type="compositionally biased region" description="Polar residues" evidence="1">
    <location>
        <begin position="100"/>
        <end position="116"/>
    </location>
</feature>
<sequence>MMAAMVQSFPSPTITMLQPRPSSSEAFQSGPSGQQHQRNNQMPRNIYTAPVNGMGAGNYRGHTSTPPVSPYTFTAPIIQNGQNPLRQHPTGLQAPRLENRTASAPSLPSNLQASPQNSATSSRPRPPTITSSSTPLNNSNIYPLQSQTSRDDFSTSTLSSKQSNTRLDFNPPSLPPASYAAVAKSSPDRYRRNHRRVEPSGALGTSSPAQNGSAMPSGSGMATVGHLYTHPTQTASTPTLTSNPSYRGAQLASPNEYSNDVQPGIASKDDMNLHRERQVQADLAKRYRRRSVSSMEVKDYAPLSEPSALAQQAVQPKTYAAMLAGPAPQIQERREIRSTPITERPTSSHGRNSSNESSNSSLSTMQPAPKQSSSSKKFEFTGSKAQEATPIAKNEAKVVNIPARGSSDANKRITTPSPLSKPMMVSPEMVPARDASTAPEQPKPATTTIAQPSTGQSGIPESPAAQHLAALNKKEGKKDGKSSRLRRAFSFGSAAELRKASAENSANNASHERAKLRKDRYHDEQEAQQAAEIQKQEEAGLGAGIYSGQGNFFTGSTDNLSISSTASSASVMIRKMGKGMKKGSRSLVGLFRPKSVVGVPAADSAVPEPSMAQVSMVTVEAEREKVNVNVNPHDQAGGGTGFPKLERNSLDAARAVPDPMPFSDRDSSRGRRSIVGGEDERAKVLAAVKKGILKRNGTDSGNSSPITRPVDTRAPDFSLPQIPHFNDSPHSSSPSTPADEHGPRTGHRRTDSVNIEGEDYFLSTLNFANGAGESKSVPGTPRSSGARGVTFDPRKQFYDTWPPGEYDRRGEIATCNRLTPMLAQQIKEELNTFKMEMEVHTESKVYTHFF</sequence>
<evidence type="ECO:0000313" key="2">
    <source>
        <dbReference type="EMBL" id="KAL2038853.1"/>
    </source>
</evidence>
<evidence type="ECO:0000256" key="1">
    <source>
        <dbReference type="SAM" id="MobiDB-lite"/>
    </source>
</evidence>
<dbReference type="EMBL" id="JBEFKJ010000029">
    <property type="protein sequence ID" value="KAL2038853.1"/>
    <property type="molecule type" value="Genomic_DNA"/>
</dbReference>
<feature type="region of interest" description="Disordered" evidence="1">
    <location>
        <begin position="654"/>
        <end position="677"/>
    </location>
</feature>
<feature type="compositionally biased region" description="Low complexity" evidence="1">
    <location>
        <begin position="347"/>
        <end position="363"/>
    </location>
</feature>
<evidence type="ECO:0000313" key="3">
    <source>
        <dbReference type="Proteomes" id="UP001590950"/>
    </source>
</evidence>
<feature type="compositionally biased region" description="Polar residues" evidence="1">
    <location>
        <begin position="8"/>
        <end position="43"/>
    </location>
</feature>
<feature type="region of interest" description="Disordered" evidence="1">
    <location>
        <begin position="693"/>
        <end position="753"/>
    </location>
</feature>
<gene>
    <name evidence="2" type="ORF">N7G274_008375</name>
</gene>
<comment type="caution">
    <text evidence="2">The sequence shown here is derived from an EMBL/GenBank/DDBJ whole genome shotgun (WGS) entry which is preliminary data.</text>
</comment>
<evidence type="ECO:0008006" key="4">
    <source>
        <dbReference type="Google" id="ProtNLM"/>
    </source>
</evidence>
<name>A0ABR4A1D7_9LECA</name>
<feature type="compositionally biased region" description="Polar residues" evidence="1">
    <location>
        <begin position="230"/>
        <end position="245"/>
    </location>
</feature>
<dbReference type="Proteomes" id="UP001590950">
    <property type="component" value="Unassembled WGS sequence"/>
</dbReference>
<organism evidence="2 3">
    <name type="scientific">Stereocaulon virgatum</name>
    <dbReference type="NCBI Taxonomy" id="373712"/>
    <lineage>
        <taxon>Eukaryota</taxon>
        <taxon>Fungi</taxon>
        <taxon>Dikarya</taxon>
        <taxon>Ascomycota</taxon>
        <taxon>Pezizomycotina</taxon>
        <taxon>Lecanoromycetes</taxon>
        <taxon>OSLEUM clade</taxon>
        <taxon>Lecanoromycetidae</taxon>
        <taxon>Lecanorales</taxon>
        <taxon>Lecanorineae</taxon>
        <taxon>Stereocaulaceae</taxon>
        <taxon>Stereocaulon</taxon>
    </lineage>
</organism>
<feature type="compositionally biased region" description="Low complexity" evidence="1">
    <location>
        <begin position="117"/>
        <end position="141"/>
    </location>
</feature>
<feature type="region of interest" description="Disordered" evidence="1">
    <location>
        <begin position="772"/>
        <end position="796"/>
    </location>
</feature>
<protein>
    <recommendedName>
        <fullName evidence="4">Protein BNI4</fullName>
    </recommendedName>
</protein>
<feature type="compositionally biased region" description="Polar residues" evidence="1">
    <location>
        <begin position="142"/>
        <end position="167"/>
    </location>
</feature>
<reference evidence="2 3" key="1">
    <citation type="submission" date="2024-09" db="EMBL/GenBank/DDBJ databases">
        <title>Rethinking Asexuality: The Enigmatic Case of Functional Sexual Genes in Lepraria (Stereocaulaceae).</title>
        <authorList>
            <person name="Doellman M."/>
            <person name="Sun Y."/>
            <person name="Barcenas-Pena A."/>
            <person name="Lumbsch H.T."/>
            <person name="Grewe F."/>
        </authorList>
    </citation>
    <scope>NUCLEOTIDE SEQUENCE [LARGE SCALE GENOMIC DNA]</scope>
    <source>
        <strain evidence="2 3">Mercado 3170</strain>
    </source>
</reference>
<dbReference type="PANTHER" id="PTHR12751">
    <property type="entry name" value="PHOSPHATASE AND ACTIN REGULATOR PHACTR"/>
    <property type="match status" value="1"/>
</dbReference>
<feature type="region of interest" description="Disordered" evidence="1">
    <location>
        <begin position="497"/>
        <end position="532"/>
    </location>
</feature>
<feature type="compositionally biased region" description="Polar residues" evidence="1">
    <location>
        <begin position="203"/>
        <end position="216"/>
    </location>
</feature>
<feature type="compositionally biased region" description="Polar residues" evidence="1">
    <location>
        <begin position="444"/>
        <end position="459"/>
    </location>
</feature>
<feature type="compositionally biased region" description="Polar residues" evidence="1">
    <location>
        <begin position="252"/>
        <end position="261"/>
    </location>
</feature>
<feature type="region of interest" description="Disordered" evidence="1">
    <location>
        <begin position="325"/>
        <end position="463"/>
    </location>
</feature>
<feature type="region of interest" description="Disordered" evidence="1">
    <location>
        <begin position="1"/>
        <end position="273"/>
    </location>
</feature>
<dbReference type="PANTHER" id="PTHR12751:SF18">
    <property type="entry name" value="PHOSPHATASE AND ACTIN REGULATOR 1"/>
    <property type="match status" value="1"/>
</dbReference>
<keyword evidence="3" id="KW-1185">Reference proteome</keyword>
<feature type="compositionally biased region" description="Basic and acidic residues" evidence="1">
    <location>
        <begin position="738"/>
        <end position="751"/>
    </location>
</feature>